<reference evidence="2 3" key="3">
    <citation type="journal article" date="2013" name="Genome Biol.">
        <title>Assembly of a phased diploid Candida albicans genome facilitates allele-specific measurements and provides a simple model for repeat and indel structure.</title>
        <authorList>
            <person name="Muzzey D."/>
            <person name="Schwartz K."/>
            <person name="Weissman J.S."/>
            <person name="Sherlock G."/>
        </authorList>
    </citation>
    <scope>NUCLEOTIDE SEQUENCE [LARGE SCALE GENOMIC DNA]</scope>
    <source>
        <strain evidence="3">SC5314 / ATCC MYA-2876</strain>
    </source>
</reference>
<proteinExistence type="predicted"/>
<evidence type="ECO:0000313" key="1">
    <source>
        <dbReference type="CGD" id="CAL0000174315"/>
    </source>
</evidence>
<dbReference type="EMBL" id="CP017626">
    <property type="protein sequence ID" value="AOW29294.1"/>
    <property type="molecule type" value="Genomic_DNA"/>
</dbReference>
<dbReference type="PANTHER" id="PTHR38699:SF1">
    <property type="entry name" value="MITOPHAGY RECEPTOR ATG43"/>
    <property type="match status" value="1"/>
</dbReference>
<dbReference type="InterPro" id="IPR013898">
    <property type="entry name" value="Atg43"/>
</dbReference>
<dbReference type="CGD" id="CAL0000174315">
    <property type="gene designation" value="orf19.8831"/>
</dbReference>
<reference evidence="2 3" key="1">
    <citation type="journal article" date="2004" name="Proc. Natl. Acad. Sci. U.S.A.">
        <title>The diploid genome sequence of Candida albicans.</title>
        <authorList>
            <person name="Jones T."/>
            <person name="Federspiel N.A."/>
            <person name="Chibana H."/>
            <person name="Dungan J."/>
            <person name="Kalman S."/>
            <person name="Magee B.B."/>
            <person name="Newport G."/>
            <person name="Thorstenson Y.R."/>
            <person name="Agabian N."/>
            <person name="Magee P.T."/>
            <person name="Davis R.W."/>
            <person name="Scherer S."/>
        </authorList>
    </citation>
    <scope>NUCLEOTIDE SEQUENCE [LARGE SCALE GENOMIC DNA]</scope>
    <source>
        <strain evidence="3">SC5314 / ATCC MYA-2876</strain>
    </source>
</reference>
<dbReference type="Proteomes" id="UP000000559">
    <property type="component" value="Chromosome 4"/>
</dbReference>
<evidence type="ECO:0000313" key="2">
    <source>
        <dbReference type="EMBL" id="AOW29294.1"/>
    </source>
</evidence>
<dbReference type="GO" id="GO:0140580">
    <property type="term" value="F:mitochondrion autophagosome adaptor activity"/>
    <property type="evidence" value="ECO:0007669"/>
    <property type="project" value="InterPro"/>
</dbReference>
<name>A0A1D8PMD7_CANAL</name>
<dbReference type="KEGG" id="cal:CAALFM_C405620CA"/>
<dbReference type="GeneID" id="3641783"/>
<keyword evidence="3" id="KW-1185">Reference proteome</keyword>
<accession>A0A1D8PMD7</accession>
<evidence type="ECO:0000313" key="3">
    <source>
        <dbReference type="Proteomes" id="UP000000559"/>
    </source>
</evidence>
<dbReference type="AlphaFoldDB" id="A0A1D8PMD7"/>
<gene>
    <name evidence="2" type="ordered locus">CAALFM_C405620CA</name>
    <name evidence="1" type="ordered locus">orf19.8831</name>
</gene>
<organism evidence="2 3">
    <name type="scientific">Candida albicans (strain SC5314 / ATCC MYA-2876)</name>
    <name type="common">Yeast</name>
    <dbReference type="NCBI Taxonomy" id="237561"/>
    <lineage>
        <taxon>Eukaryota</taxon>
        <taxon>Fungi</taxon>
        <taxon>Dikarya</taxon>
        <taxon>Ascomycota</taxon>
        <taxon>Saccharomycotina</taxon>
        <taxon>Pichiomycetes</taxon>
        <taxon>Debaryomycetaceae</taxon>
        <taxon>Candida/Lodderomyces clade</taxon>
        <taxon>Candida</taxon>
    </lineage>
</organism>
<dbReference type="GO" id="GO:0000423">
    <property type="term" value="P:mitophagy"/>
    <property type="evidence" value="ECO:0007669"/>
    <property type="project" value="InterPro"/>
</dbReference>
<dbReference type="eggNOG" id="ENOG502SE22">
    <property type="taxonomic scope" value="Eukaryota"/>
</dbReference>
<dbReference type="PANTHER" id="PTHR38699">
    <property type="entry name" value="CHROMOSOME 1, WHOLE GENOME SHOTGUN SEQUENCE"/>
    <property type="match status" value="1"/>
</dbReference>
<dbReference type="InParanoid" id="A0A1D8PMD7"/>
<dbReference type="VEuPathDB" id="FungiDB:C4_05620C_A"/>
<sequence length="153" mass="17490">MSLPIPDLRFEQSFISQLNKYAGNKQPDQKKLQPLSSKKYNHIATLTDDDLKLMNEELDIEEEEEIDNYTDKPQPKPLAPITPSIVIYAIIKDQMLMPLLQGFLWTGVLLCVRPLLKLVVRNGQYAGHWVSNLLGLNRLATSRSSLHSRRSFS</sequence>
<reference evidence="2 3" key="2">
    <citation type="journal article" date="2007" name="Genome Biol.">
        <title>Assembly of the Candida albicans genome into sixteen supercontigs aligned on the eight chromosomes.</title>
        <authorList>
            <person name="van het Hoog M."/>
            <person name="Rast T.J."/>
            <person name="Martchenko M."/>
            <person name="Grindle S."/>
            <person name="Dignard D."/>
            <person name="Hogues H."/>
            <person name="Cuomo C."/>
            <person name="Berriman M."/>
            <person name="Scherer S."/>
            <person name="Magee B.B."/>
            <person name="Whiteway M."/>
            <person name="Chibana H."/>
            <person name="Nantel A."/>
            <person name="Magee P.T."/>
        </authorList>
    </citation>
    <scope>GENOME REANNOTATION</scope>
    <source>
        <strain evidence="3">SC5314 / ATCC MYA-2876</strain>
    </source>
</reference>
<dbReference type="RefSeq" id="XP_716555.2">
    <property type="nucleotide sequence ID" value="XM_711462.2"/>
</dbReference>
<dbReference type="OrthoDB" id="2430343at2759"/>
<protein>
    <submittedName>
        <fullName evidence="2">Uncharacterized protein</fullName>
    </submittedName>
</protein>
<dbReference type="STRING" id="237561.A0A1D8PMD7"/>